<organism evidence="1 2">
    <name type="scientific">Enterocloster clostridioformis</name>
    <dbReference type="NCBI Taxonomy" id="1531"/>
    <lineage>
        <taxon>Bacteria</taxon>
        <taxon>Bacillati</taxon>
        <taxon>Bacillota</taxon>
        <taxon>Clostridia</taxon>
        <taxon>Lachnospirales</taxon>
        <taxon>Lachnospiraceae</taxon>
        <taxon>Enterocloster</taxon>
    </lineage>
</organism>
<reference evidence="1 2" key="1">
    <citation type="submission" date="2018-06" db="EMBL/GenBank/DDBJ databases">
        <authorList>
            <consortium name="Pathogen Informatics"/>
            <person name="Doyle S."/>
        </authorList>
    </citation>
    <scope>NUCLEOTIDE SEQUENCE [LARGE SCALE GENOMIC DNA]</scope>
    <source>
        <strain evidence="1 2">NCTC11224</strain>
    </source>
</reference>
<dbReference type="EMBL" id="UAVW01000004">
    <property type="protein sequence ID" value="SQB10480.1"/>
    <property type="molecule type" value="Genomic_DNA"/>
</dbReference>
<sequence>MKVWINKTTEIEPIHGFEDAIRFDILNEGPKSNIKVNFEELWRRFKKDNLEPIYEDLIIVATSVYAADKRIPRAGIYAGEVEDNWTREICMSIPVLEIERWNSIKSGIENILGFLSGDLWEINFRKTDLRFRNIKSKKKYDIVGQDFDAVSLFSGGLDSYSGAINLLEQEKHVCFVGCREYNALGNRIYELYRILKENYPNQNIDMDFVKNERFSNPDTGKTTDLKAVLLSLHYYLKYGSKDYYTNKLVALGGMNMKEIDEYVKVYMKSMEELYEFVKTQAQLNGDDLLTFIEGAIDE</sequence>
<gene>
    <name evidence="1" type="ORF">NCTC11224_01802</name>
</gene>
<evidence type="ECO:0000313" key="2">
    <source>
        <dbReference type="Proteomes" id="UP000251853"/>
    </source>
</evidence>
<keyword evidence="2" id="KW-1185">Reference proteome</keyword>
<proteinExistence type="predicted"/>
<dbReference type="AlphaFoldDB" id="A0A2X2W9W5"/>
<evidence type="ECO:0000313" key="1">
    <source>
        <dbReference type="EMBL" id="SQB10480.1"/>
    </source>
</evidence>
<dbReference type="Proteomes" id="UP000251853">
    <property type="component" value="Unassembled WGS sequence"/>
</dbReference>
<dbReference type="RefSeq" id="WP_112481797.1">
    <property type="nucleotide sequence ID" value="NZ_JAIWZC010000001.1"/>
</dbReference>
<name>A0A2X2W9W5_9FIRM</name>
<accession>A0A2X2W9W5</accession>
<protein>
    <submittedName>
        <fullName evidence="1">Putative PP-loop superfamily ATPase</fullName>
    </submittedName>
</protein>